<feature type="transmembrane region" description="Helical" evidence="2">
    <location>
        <begin position="6"/>
        <end position="28"/>
    </location>
</feature>
<feature type="transmembrane region" description="Helical" evidence="2">
    <location>
        <begin position="40"/>
        <end position="68"/>
    </location>
</feature>
<keyword evidence="2" id="KW-1133">Transmembrane helix</keyword>
<sequence>MRGADMGWTVLYIAFGIVALWLLGEVLLQYKARLRWRLLAFGGFLGVVVGVLIPSIYVIGLGAAAFAVGQTYVTLSFRRGFATGWAIRGGKPSGASGSSRRRKGGNAKAAEREPSLEVTGLEYERAESPLETTAAFESPRDASGAGTGADPAAGAGTDERPGPGKADGDAAAGAASEAAPVYAPQPMPDETGQYGVYRDDDTDAARAGQAQSHGYGDGYGNGWSQDPYGQDVYAAQAHAGYDGYQSSGYSGHPGDPGYAGQSGPSGHSSHSGQDLYAARYDYGTDGQQYGGYADEYATPGGPADYSQGQGQGYGQDYGSYDAYDSFGGRQQYADPYVGPGQDPYARDTPPGGVWVPHQRDSDPTATGDQPPQTPYGQPQQPGYGNGDNGYDDRNNNPRY</sequence>
<protein>
    <submittedName>
        <fullName evidence="3">Uncharacterized protein</fullName>
    </submittedName>
</protein>
<feature type="compositionally biased region" description="Basic and acidic residues" evidence="1">
    <location>
        <begin position="390"/>
        <end position="399"/>
    </location>
</feature>
<evidence type="ECO:0000313" key="3">
    <source>
        <dbReference type="EMBL" id="GAA1196560.1"/>
    </source>
</evidence>
<feature type="region of interest" description="Disordered" evidence="1">
    <location>
        <begin position="90"/>
        <end position="228"/>
    </location>
</feature>
<proteinExistence type="predicted"/>
<feature type="compositionally biased region" description="Low complexity" evidence="1">
    <location>
        <begin position="261"/>
        <end position="273"/>
    </location>
</feature>
<evidence type="ECO:0000313" key="4">
    <source>
        <dbReference type="Proteomes" id="UP001501371"/>
    </source>
</evidence>
<accession>A0ABP4FR66</accession>
<name>A0ABP4FR66_9ACTN</name>
<feature type="compositionally biased region" description="Low complexity" evidence="1">
    <location>
        <begin position="280"/>
        <end position="292"/>
    </location>
</feature>
<evidence type="ECO:0000256" key="2">
    <source>
        <dbReference type="SAM" id="Phobius"/>
    </source>
</evidence>
<feature type="compositionally biased region" description="Basic and acidic residues" evidence="1">
    <location>
        <begin position="157"/>
        <end position="168"/>
    </location>
</feature>
<gene>
    <name evidence="3" type="ORF">GCM10009654_61850</name>
</gene>
<evidence type="ECO:0000256" key="1">
    <source>
        <dbReference type="SAM" id="MobiDB-lite"/>
    </source>
</evidence>
<keyword evidence="2" id="KW-0472">Membrane</keyword>
<comment type="caution">
    <text evidence="3">The sequence shown here is derived from an EMBL/GenBank/DDBJ whole genome shotgun (WGS) entry which is preliminary data.</text>
</comment>
<reference evidence="4" key="1">
    <citation type="journal article" date="2019" name="Int. J. Syst. Evol. Microbiol.">
        <title>The Global Catalogue of Microorganisms (GCM) 10K type strain sequencing project: providing services to taxonomists for standard genome sequencing and annotation.</title>
        <authorList>
            <consortium name="The Broad Institute Genomics Platform"/>
            <consortium name="The Broad Institute Genome Sequencing Center for Infectious Disease"/>
            <person name="Wu L."/>
            <person name="Ma J."/>
        </authorList>
    </citation>
    <scope>NUCLEOTIDE SEQUENCE [LARGE SCALE GENOMIC DNA]</scope>
    <source>
        <strain evidence="4">JCM 12696</strain>
    </source>
</reference>
<feature type="region of interest" description="Disordered" evidence="1">
    <location>
        <begin position="242"/>
        <end position="399"/>
    </location>
</feature>
<feature type="compositionally biased region" description="Low complexity" evidence="1">
    <location>
        <begin position="316"/>
        <end position="325"/>
    </location>
</feature>
<feature type="compositionally biased region" description="Low complexity" evidence="1">
    <location>
        <begin position="169"/>
        <end position="184"/>
    </location>
</feature>
<keyword evidence="4" id="KW-1185">Reference proteome</keyword>
<keyword evidence="2" id="KW-0812">Transmembrane</keyword>
<organism evidence="3 4">
    <name type="scientific">Streptomyces hebeiensis</name>
    <dbReference type="NCBI Taxonomy" id="229486"/>
    <lineage>
        <taxon>Bacteria</taxon>
        <taxon>Bacillati</taxon>
        <taxon>Actinomycetota</taxon>
        <taxon>Actinomycetes</taxon>
        <taxon>Kitasatosporales</taxon>
        <taxon>Streptomycetaceae</taxon>
        <taxon>Streptomyces</taxon>
    </lineage>
</organism>
<dbReference type="EMBL" id="BAAAKV010000083">
    <property type="protein sequence ID" value="GAA1196560.1"/>
    <property type="molecule type" value="Genomic_DNA"/>
</dbReference>
<feature type="compositionally biased region" description="Low complexity" evidence="1">
    <location>
        <begin position="366"/>
        <end position="382"/>
    </location>
</feature>
<dbReference type="Proteomes" id="UP001501371">
    <property type="component" value="Unassembled WGS sequence"/>
</dbReference>